<accession>A0A285K4V6</accession>
<dbReference type="PANTHER" id="PTHR34613">
    <property type="entry name" value="SLL0800 PROTEIN"/>
    <property type="match status" value="1"/>
</dbReference>
<evidence type="ECO:0000313" key="2">
    <source>
        <dbReference type="Proteomes" id="UP000219612"/>
    </source>
</evidence>
<evidence type="ECO:0000313" key="1">
    <source>
        <dbReference type="EMBL" id="SNY66371.1"/>
    </source>
</evidence>
<protein>
    <recommendedName>
        <fullName evidence="3">Transposase, YhgA-like</fullName>
    </recommendedName>
</protein>
<dbReference type="EMBL" id="OBDY01000030">
    <property type="protein sequence ID" value="SNY66371.1"/>
    <property type="molecule type" value="Genomic_DNA"/>
</dbReference>
<keyword evidence="2" id="KW-1185">Reference proteome</keyword>
<evidence type="ECO:0008006" key="3">
    <source>
        <dbReference type="Google" id="ProtNLM"/>
    </source>
</evidence>
<proteinExistence type="predicted"/>
<sequence>MTETVSSGVAAPRASPARDFDGLYKALFDFYPREALQLLCGVKLDGVTVVLEGPTEIPRQRSRQCDRVYQLQYDDGAPSEVLHVEVQVKRTEDFEERMVSYWAGLAQKYRRSSHRIQQVVLWPLGGGYPGRFIRDQARLDYLPVDVPRDLDPGSLLATPLAPLALWSPNAPDDVVEQVADRIADVGTLEEKLVLVELGTLVGGSLAAQVLEALGRRGMNDVLEQTEPGREIARRNREQGLERGHVDGMRAALRARYGDFADLDDLARRLAERDHDGNIARIVAGASLAELRS</sequence>
<organism evidence="1 2">
    <name type="scientific">Paractinoplanes atraurantiacus</name>
    <dbReference type="NCBI Taxonomy" id="1036182"/>
    <lineage>
        <taxon>Bacteria</taxon>
        <taxon>Bacillati</taxon>
        <taxon>Actinomycetota</taxon>
        <taxon>Actinomycetes</taxon>
        <taxon>Micromonosporales</taxon>
        <taxon>Micromonosporaceae</taxon>
        <taxon>Paractinoplanes</taxon>
    </lineage>
</organism>
<gene>
    <name evidence="1" type="ORF">SAMN05421748_13020</name>
</gene>
<reference evidence="1 2" key="1">
    <citation type="submission" date="2017-09" db="EMBL/GenBank/DDBJ databases">
        <authorList>
            <person name="Ehlers B."/>
            <person name="Leendertz F.H."/>
        </authorList>
    </citation>
    <scope>NUCLEOTIDE SEQUENCE [LARGE SCALE GENOMIC DNA]</scope>
    <source>
        <strain evidence="1 2">CGMCC 4.6857</strain>
    </source>
</reference>
<dbReference type="PANTHER" id="PTHR34613:SF1">
    <property type="entry name" value="SLL6017 PROTEIN"/>
    <property type="match status" value="1"/>
</dbReference>
<dbReference type="RefSeq" id="WP_097327532.1">
    <property type="nucleotide sequence ID" value="NZ_OBDY01000030.1"/>
</dbReference>
<name>A0A285K4V6_9ACTN</name>
<dbReference type="OrthoDB" id="3288866at2"/>
<dbReference type="Proteomes" id="UP000219612">
    <property type="component" value="Unassembled WGS sequence"/>
</dbReference>
<dbReference type="AlphaFoldDB" id="A0A285K4V6"/>